<dbReference type="OrthoDB" id="6430866at2759"/>
<dbReference type="AlphaFoldDB" id="A0A8X6QLC2"/>
<evidence type="ECO:0000313" key="2">
    <source>
        <dbReference type="Proteomes" id="UP000887013"/>
    </source>
</evidence>
<protein>
    <submittedName>
        <fullName evidence="1">Uncharacterized protein</fullName>
    </submittedName>
</protein>
<dbReference type="EMBL" id="BMAW01082248">
    <property type="protein sequence ID" value="GFU28215.1"/>
    <property type="molecule type" value="Genomic_DNA"/>
</dbReference>
<organism evidence="1 2">
    <name type="scientific">Nephila pilipes</name>
    <name type="common">Giant wood spider</name>
    <name type="synonym">Nephila maculata</name>
    <dbReference type="NCBI Taxonomy" id="299642"/>
    <lineage>
        <taxon>Eukaryota</taxon>
        <taxon>Metazoa</taxon>
        <taxon>Ecdysozoa</taxon>
        <taxon>Arthropoda</taxon>
        <taxon>Chelicerata</taxon>
        <taxon>Arachnida</taxon>
        <taxon>Araneae</taxon>
        <taxon>Araneomorphae</taxon>
        <taxon>Entelegynae</taxon>
        <taxon>Araneoidea</taxon>
        <taxon>Nephilidae</taxon>
        <taxon>Nephila</taxon>
    </lineage>
</organism>
<dbReference type="Proteomes" id="UP000887013">
    <property type="component" value="Unassembled WGS sequence"/>
</dbReference>
<accession>A0A8X6QLC2</accession>
<name>A0A8X6QLC2_NEPPI</name>
<comment type="caution">
    <text evidence="1">The sequence shown here is derived from an EMBL/GenBank/DDBJ whole genome shotgun (WGS) entry which is preliminary data.</text>
</comment>
<evidence type="ECO:0000313" key="1">
    <source>
        <dbReference type="EMBL" id="GFU28215.1"/>
    </source>
</evidence>
<proteinExistence type="predicted"/>
<sequence length="101" mass="11513">MIVDTKQMEFTFDAMNRRGNWPFCFTGTLLNNAEETVWLSLKLWFGKGDEQAGIASSNQANYAYYHNCRKKYKSFEIGDKVIVLAPDSIKCTQDGHLLAPL</sequence>
<gene>
    <name evidence="1" type="ORF">NPIL_152901</name>
</gene>
<reference evidence="1" key="1">
    <citation type="submission" date="2020-08" db="EMBL/GenBank/DDBJ databases">
        <title>Multicomponent nature underlies the extraordinary mechanical properties of spider dragline silk.</title>
        <authorList>
            <person name="Kono N."/>
            <person name="Nakamura H."/>
            <person name="Mori M."/>
            <person name="Yoshida Y."/>
            <person name="Ohtoshi R."/>
            <person name="Malay A.D."/>
            <person name="Moran D.A.P."/>
            <person name="Tomita M."/>
            <person name="Numata K."/>
            <person name="Arakawa K."/>
        </authorList>
    </citation>
    <scope>NUCLEOTIDE SEQUENCE</scope>
</reference>
<keyword evidence="2" id="KW-1185">Reference proteome</keyword>